<dbReference type="GeneID" id="57435481"/>
<evidence type="ECO:0000313" key="4">
    <source>
        <dbReference type="EMBL" id="MCZ0665960.1"/>
    </source>
</evidence>
<reference evidence="4" key="3">
    <citation type="submission" date="2022-11" db="EMBL/GenBank/DDBJ databases">
        <title>Temperate bacteriophages infecting mucin-degrading bacterium Ruminococcus gnavus from the human gut.</title>
        <authorList>
            <person name="Buttimer C."/>
        </authorList>
    </citation>
    <scope>NUCLEOTIDE SEQUENCE</scope>
    <source>
        <strain evidence="4">CCUG 49994</strain>
        <strain evidence="5">CCUG 52279</strain>
    </source>
</reference>
<name>A0A6N2YB66_MEDGN</name>
<dbReference type="EMBL" id="JAJBOM010000002">
    <property type="protein sequence ID" value="MCB5617921.1"/>
    <property type="molecule type" value="Genomic_DNA"/>
</dbReference>
<dbReference type="Proteomes" id="UP001211731">
    <property type="component" value="Unassembled WGS sequence"/>
</dbReference>
<sequence length="49" mass="5446">MGNNIVMILLMIIGGSAGIFSTLFILISLPVTIIQKFIRKARYGYKLTD</sequence>
<gene>
    <name evidence="3" type="ORF">LIQ08_01895</name>
    <name evidence="2" type="ORF">LIQ10_13445</name>
    <name evidence="8" type="ORF">O4N78_10020</name>
    <name evidence="5" type="ORF">OZZ16_08685</name>
    <name evidence="4" type="ORF">OZZ17_00170</name>
    <name evidence="7" type="ORF">PNU63_11015</name>
    <name evidence="6" type="ORF">PNW85_01290</name>
    <name evidence="9" type="ORF">RGLFYP19_00313</name>
    <name evidence="10" type="ORF">RGLFYP36_00629</name>
</gene>
<dbReference type="Proteomes" id="UP001149331">
    <property type="component" value="Unassembled WGS sequence"/>
</dbReference>
<evidence type="ECO:0000313" key="6">
    <source>
        <dbReference type="EMBL" id="MDB8685321.1"/>
    </source>
</evidence>
<dbReference type="EMBL" id="CACRUK010000002">
    <property type="protein sequence ID" value="VYT63186.1"/>
    <property type="molecule type" value="Genomic_DNA"/>
</dbReference>
<dbReference type="EMBL" id="JAPRBD010000008">
    <property type="protein sequence ID" value="MCZ0689988.1"/>
    <property type="molecule type" value="Genomic_DNA"/>
</dbReference>
<reference evidence="2" key="2">
    <citation type="submission" date="2021-10" db="EMBL/GenBank/DDBJ databases">
        <title>Collection of gut derived symbiotic bacterial strains cultured from healthy donors.</title>
        <authorList>
            <person name="Lin H."/>
            <person name="Littmann E."/>
            <person name="Claire K."/>
            <person name="Pamer E."/>
        </authorList>
    </citation>
    <scope>NUCLEOTIDE SEQUENCE</scope>
    <source>
        <strain evidence="3">MSK.23.18</strain>
        <strain evidence="2">MSK.23.4</strain>
    </source>
</reference>
<dbReference type="AlphaFoldDB" id="A0A6N2YB66"/>
<accession>A0A6N2YB66</accession>
<evidence type="ECO:0000313" key="3">
    <source>
        <dbReference type="EMBL" id="MCB5617921.1"/>
    </source>
</evidence>
<evidence type="ECO:0000256" key="1">
    <source>
        <dbReference type="SAM" id="Phobius"/>
    </source>
</evidence>
<reference evidence="6" key="5">
    <citation type="submission" date="2023-01" db="EMBL/GenBank/DDBJ databases">
        <title>Human gut microbiome strain richness.</title>
        <authorList>
            <person name="Chen-Liaw A."/>
        </authorList>
    </citation>
    <scope>NUCLEOTIDE SEQUENCE</scope>
    <source>
        <strain evidence="7">1001217st1_A9_1001217B_191108</strain>
        <strain evidence="6">RTP21484st1_H11_RTP21484_190118</strain>
    </source>
</reference>
<dbReference type="EMBL" id="JAJBNC010000022">
    <property type="protein sequence ID" value="MCB5494729.1"/>
    <property type="molecule type" value="Genomic_DNA"/>
</dbReference>
<reference evidence="8" key="4">
    <citation type="submission" date="2022-12" db="EMBL/GenBank/DDBJ databases">
        <title>Genome of R. gnavus strain RSHDN_120.</title>
        <authorList>
            <person name="Abdugheni R."/>
        </authorList>
    </citation>
    <scope>NUCLEOTIDE SEQUENCE</scope>
    <source>
        <strain evidence="8">RSHDN_120</strain>
    </source>
</reference>
<feature type="transmembrane region" description="Helical" evidence="1">
    <location>
        <begin position="6"/>
        <end position="34"/>
    </location>
</feature>
<dbReference type="EMBL" id="JAQMLA010000002">
    <property type="protein sequence ID" value="MDB8685321.1"/>
    <property type="molecule type" value="Genomic_DNA"/>
</dbReference>
<evidence type="ECO:0000313" key="9">
    <source>
        <dbReference type="EMBL" id="VYT63186.1"/>
    </source>
</evidence>
<keyword evidence="1" id="KW-0472">Membrane</keyword>
<protein>
    <submittedName>
        <fullName evidence="9">Uncharacterized protein</fullName>
    </submittedName>
</protein>
<keyword evidence="1" id="KW-1133">Transmembrane helix</keyword>
<dbReference type="EMBL" id="JAQMLR010000010">
    <property type="protein sequence ID" value="MDB8739290.1"/>
    <property type="molecule type" value="Genomic_DNA"/>
</dbReference>
<dbReference type="Proteomes" id="UP001297422">
    <property type="component" value="Unassembled WGS sequence"/>
</dbReference>
<proteinExistence type="predicted"/>
<evidence type="ECO:0000313" key="5">
    <source>
        <dbReference type="EMBL" id="MCZ0689988.1"/>
    </source>
</evidence>
<keyword evidence="1" id="KW-0812">Transmembrane</keyword>
<dbReference type="EMBL" id="JAPRAY010000001">
    <property type="protein sequence ID" value="MCZ0665960.1"/>
    <property type="molecule type" value="Genomic_DNA"/>
</dbReference>
<dbReference type="RefSeq" id="WP_004842394.1">
    <property type="nucleotide sequence ID" value="NZ_AP031446.1"/>
</dbReference>
<dbReference type="Proteomes" id="UP001079535">
    <property type="component" value="Unassembled WGS sequence"/>
</dbReference>
<evidence type="ECO:0000313" key="10">
    <source>
        <dbReference type="EMBL" id="VYU11814.1"/>
    </source>
</evidence>
<dbReference type="Proteomes" id="UP001076974">
    <property type="component" value="Unassembled WGS sequence"/>
</dbReference>
<dbReference type="EMBL" id="JAPZEG010000011">
    <property type="protein sequence ID" value="MDE1203896.1"/>
    <property type="molecule type" value="Genomic_DNA"/>
</dbReference>
<reference evidence="9" key="1">
    <citation type="submission" date="2019-11" db="EMBL/GenBank/DDBJ databases">
        <authorList>
            <person name="Feng L."/>
        </authorList>
    </citation>
    <scope>NUCLEOTIDE SEQUENCE</scope>
    <source>
        <strain evidence="9">RgnavusLFYP19</strain>
        <strain evidence="10">RgnavusLFYP36</strain>
    </source>
</reference>
<dbReference type="Proteomes" id="UP001297370">
    <property type="component" value="Unassembled WGS sequence"/>
</dbReference>
<dbReference type="Proteomes" id="UP001212160">
    <property type="component" value="Unassembled WGS sequence"/>
</dbReference>
<evidence type="ECO:0000313" key="2">
    <source>
        <dbReference type="EMBL" id="MCB5494729.1"/>
    </source>
</evidence>
<dbReference type="EMBL" id="CACRUU010000067">
    <property type="protein sequence ID" value="VYU11814.1"/>
    <property type="molecule type" value="Genomic_DNA"/>
</dbReference>
<evidence type="ECO:0000313" key="8">
    <source>
        <dbReference type="EMBL" id="MDE1203896.1"/>
    </source>
</evidence>
<evidence type="ECO:0000313" key="7">
    <source>
        <dbReference type="EMBL" id="MDB8739290.1"/>
    </source>
</evidence>
<organism evidence="9">
    <name type="scientific">Mediterraneibacter gnavus</name>
    <name type="common">Ruminococcus gnavus</name>
    <dbReference type="NCBI Taxonomy" id="33038"/>
    <lineage>
        <taxon>Bacteria</taxon>
        <taxon>Bacillati</taxon>
        <taxon>Bacillota</taxon>
        <taxon>Clostridia</taxon>
        <taxon>Lachnospirales</taxon>
        <taxon>Lachnospiraceae</taxon>
        <taxon>Mediterraneibacter</taxon>
    </lineage>
</organism>